<protein>
    <recommendedName>
        <fullName evidence="4">TonB C-terminal domain-containing protein</fullName>
    </recommendedName>
</protein>
<gene>
    <name evidence="2" type="ORF">G5B37_05035</name>
</gene>
<sequence length="111" mass="12093">MKTLKTVFLALSLVIAASALATNPSSNDAPETVALEISALLDNPSFLVTENQTVHVEFVVNKQNEVVLLSVDCTDADVSTFISERLNRKILKTTLEKGKVFTLPVKFVSKD</sequence>
<evidence type="ECO:0008006" key="4">
    <source>
        <dbReference type="Google" id="ProtNLM"/>
    </source>
</evidence>
<reference evidence="2 3" key="1">
    <citation type="submission" date="2020-02" db="EMBL/GenBank/DDBJ databases">
        <title>Complete genome sequence of Flavobacteriaceae bacterium.</title>
        <authorList>
            <person name="Kim S.-J."/>
            <person name="Kim Y.-S."/>
            <person name="Kim K.-H."/>
        </authorList>
    </citation>
    <scope>NUCLEOTIDE SEQUENCE [LARGE SCALE GENOMIC DNA]</scope>
    <source>
        <strain evidence="2 3">RR4-40</strain>
    </source>
</reference>
<feature type="chain" id="PRO_5026328366" description="TonB C-terminal domain-containing protein" evidence="1">
    <location>
        <begin position="22"/>
        <end position="111"/>
    </location>
</feature>
<dbReference type="EMBL" id="CP049057">
    <property type="protein sequence ID" value="QIE58948.1"/>
    <property type="molecule type" value="Genomic_DNA"/>
</dbReference>
<evidence type="ECO:0000313" key="3">
    <source>
        <dbReference type="Proteomes" id="UP000505306"/>
    </source>
</evidence>
<keyword evidence="3" id="KW-1185">Reference proteome</keyword>
<dbReference type="RefSeq" id="WP_164678978.1">
    <property type="nucleotide sequence ID" value="NZ_CP049057.1"/>
</dbReference>
<dbReference type="Proteomes" id="UP000505306">
    <property type="component" value="Chromosome"/>
</dbReference>
<proteinExistence type="predicted"/>
<accession>A0A6G6GK73</accession>
<organism evidence="2 3">
    <name type="scientific">Rasiella rasia</name>
    <dbReference type="NCBI Taxonomy" id="2744027"/>
    <lineage>
        <taxon>Bacteria</taxon>
        <taxon>Pseudomonadati</taxon>
        <taxon>Bacteroidota</taxon>
        <taxon>Flavobacteriia</taxon>
        <taxon>Flavobacteriales</taxon>
        <taxon>Flavobacteriaceae</taxon>
        <taxon>Rasiella</taxon>
    </lineage>
</organism>
<dbReference type="KEGG" id="mgel:G5B37_05035"/>
<dbReference type="AlphaFoldDB" id="A0A6G6GK73"/>
<keyword evidence="1" id="KW-0732">Signal</keyword>
<evidence type="ECO:0000313" key="2">
    <source>
        <dbReference type="EMBL" id="QIE58948.1"/>
    </source>
</evidence>
<name>A0A6G6GK73_9FLAO</name>
<feature type="signal peptide" evidence="1">
    <location>
        <begin position="1"/>
        <end position="21"/>
    </location>
</feature>
<evidence type="ECO:0000256" key="1">
    <source>
        <dbReference type="SAM" id="SignalP"/>
    </source>
</evidence>